<feature type="region of interest" description="Disordered" evidence="1">
    <location>
        <begin position="1"/>
        <end position="21"/>
    </location>
</feature>
<dbReference type="EMBL" id="JAUIQD010000006">
    <property type="protein sequence ID" value="KAK3346972.1"/>
    <property type="molecule type" value="Genomic_DNA"/>
</dbReference>
<reference evidence="2" key="2">
    <citation type="submission" date="2023-06" db="EMBL/GenBank/DDBJ databases">
        <authorList>
            <consortium name="Lawrence Berkeley National Laboratory"/>
            <person name="Haridas S."/>
            <person name="Hensen N."/>
            <person name="Bonometti L."/>
            <person name="Westerberg I."/>
            <person name="Brannstrom I.O."/>
            <person name="Guillou S."/>
            <person name="Cros-Aarteil S."/>
            <person name="Calhoun S."/>
            <person name="Kuo A."/>
            <person name="Mondo S."/>
            <person name="Pangilinan J."/>
            <person name="Riley R."/>
            <person name="Labutti K."/>
            <person name="Andreopoulos B."/>
            <person name="Lipzen A."/>
            <person name="Chen C."/>
            <person name="Yanf M."/>
            <person name="Daum C."/>
            <person name="Ng V."/>
            <person name="Clum A."/>
            <person name="Steindorff A."/>
            <person name="Ohm R."/>
            <person name="Martin F."/>
            <person name="Silar P."/>
            <person name="Natvig D."/>
            <person name="Lalanne C."/>
            <person name="Gautier V."/>
            <person name="Ament-Velasquez S.L."/>
            <person name="Kruys A."/>
            <person name="Hutchinson M.I."/>
            <person name="Powell A.J."/>
            <person name="Barry K."/>
            <person name="Miller A.N."/>
            <person name="Grigoriev I.V."/>
            <person name="Debuchy R."/>
            <person name="Gladieux P."/>
            <person name="Thoren M.H."/>
            <person name="Johannesson H."/>
        </authorList>
    </citation>
    <scope>NUCLEOTIDE SEQUENCE</scope>
    <source>
        <strain evidence="2">CBS 955.72</strain>
    </source>
</reference>
<feature type="compositionally biased region" description="Basic residues" evidence="1">
    <location>
        <begin position="1"/>
        <end position="10"/>
    </location>
</feature>
<evidence type="ECO:0000313" key="3">
    <source>
        <dbReference type="Proteomes" id="UP001275084"/>
    </source>
</evidence>
<name>A0AAJ0HCB0_9PEZI</name>
<evidence type="ECO:0000256" key="1">
    <source>
        <dbReference type="SAM" id="MobiDB-lite"/>
    </source>
</evidence>
<feature type="region of interest" description="Disordered" evidence="1">
    <location>
        <begin position="163"/>
        <end position="201"/>
    </location>
</feature>
<evidence type="ECO:0000313" key="2">
    <source>
        <dbReference type="EMBL" id="KAK3346972.1"/>
    </source>
</evidence>
<gene>
    <name evidence="2" type="ORF">B0T25DRAFT_572063</name>
</gene>
<accession>A0AAJ0HCB0</accession>
<dbReference type="AlphaFoldDB" id="A0AAJ0HCB0"/>
<keyword evidence="3" id="KW-1185">Reference proteome</keyword>
<organism evidence="2 3">
    <name type="scientific">Lasiosphaeria hispida</name>
    <dbReference type="NCBI Taxonomy" id="260671"/>
    <lineage>
        <taxon>Eukaryota</taxon>
        <taxon>Fungi</taxon>
        <taxon>Dikarya</taxon>
        <taxon>Ascomycota</taxon>
        <taxon>Pezizomycotina</taxon>
        <taxon>Sordariomycetes</taxon>
        <taxon>Sordariomycetidae</taxon>
        <taxon>Sordariales</taxon>
        <taxon>Lasiosphaeriaceae</taxon>
        <taxon>Lasiosphaeria</taxon>
    </lineage>
</organism>
<reference evidence="2" key="1">
    <citation type="journal article" date="2023" name="Mol. Phylogenet. Evol.">
        <title>Genome-scale phylogeny and comparative genomics of the fungal order Sordariales.</title>
        <authorList>
            <person name="Hensen N."/>
            <person name="Bonometti L."/>
            <person name="Westerberg I."/>
            <person name="Brannstrom I.O."/>
            <person name="Guillou S."/>
            <person name="Cros-Aarteil S."/>
            <person name="Calhoun S."/>
            <person name="Haridas S."/>
            <person name="Kuo A."/>
            <person name="Mondo S."/>
            <person name="Pangilinan J."/>
            <person name="Riley R."/>
            <person name="LaButti K."/>
            <person name="Andreopoulos B."/>
            <person name="Lipzen A."/>
            <person name="Chen C."/>
            <person name="Yan M."/>
            <person name="Daum C."/>
            <person name="Ng V."/>
            <person name="Clum A."/>
            <person name="Steindorff A."/>
            <person name="Ohm R.A."/>
            <person name="Martin F."/>
            <person name="Silar P."/>
            <person name="Natvig D.O."/>
            <person name="Lalanne C."/>
            <person name="Gautier V."/>
            <person name="Ament-Velasquez S.L."/>
            <person name="Kruys A."/>
            <person name="Hutchinson M.I."/>
            <person name="Powell A.J."/>
            <person name="Barry K."/>
            <person name="Miller A.N."/>
            <person name="Grigoriev I.V."/>
            <person name="Debuchy R."/>
            <person name="Gladieux P."/>
            <person name="Hiltunen Thoren M."/>
            <person name="Johannesson H."/>
        </authorList>
    </citation>
    <scope>NUCLEOTIDE SEQUENCE</scope>
    <source>
        <strain evidence="2">CBS 955.72</strain>
    </source>
</reference>
<comment type="caution">
    <text evidence="2">The sequence shown here is derived from an EMBL/GenBank/DDBJ whole genome shotgun (WGS) entry which is preliminary data.</text>
</comment>
<protein>
    <submittedName>
        <fullName evidence="2">Uncharacterized protein</fullName>
    </submittedName>
</protein>
<proteinExistence type="predicted"/>
<sequence>MDPSQHRQRVSRGSGVIQDSGLQYRPLAPALQAIPSLGVHAFDPDAVFSEADHLPYSHPSRSSSDTYLEWSSDGRSSTFTTDFGDSSYASFEPTQWQSTYSPPFLPPGRQTLEPPEYEPAFAAGYRQAWPRSLPIPRSRPLAPRPPFRHFSSDQAKWYQRAETQAPLSGDPSHFIRAPTRGGEPIDRQQSASSQSPAATHVHEVEGQPYGCQYWKGNKRCNYYPSGKNHAHLLKIHETRQHKSSDIPCEKEGCNVVIANGRRDNLRKHHDSENCAGFQKKKAADDAQKSLVGEVAGQPSPPSSLPFTIGSMAHEETLQPLSPNPLLIEDYLEIYRQIEAGKINDRAGLYR</sequence>
<dbReference type="Proteomes" id="UP001275084">
    <property type="component" value="Unassembled WGS sequence"/>
</dbReference>
<feature type="compositionally biased region" description="Low complexity" evidence="1">
    <location>
        <begin position="188"/>
        <end position="198"/>
    </location>
</feature>